<protein>
    <recommendedName>
        <fullName evidence="3">Bacteriophage CI repressor-like protein</fullName>
    </recommendedName>
</protein>
<organism evidence="1 2">
    <name type="scientific">Zeaxanthinibacter enoshimensis</name>
    <dbReference type="NCBI Taxonomy" id="392009"/>
    <lineage>
        <taxon>Bacteria</taxon>
        <taxon>Pseudomonadati</taxon>
        <taxon>Bacteroidota</taxon>
        <taxon>Flavobacteriia</taxon>
        <taxon>Flavobacteriales</taxon>
        <taxon>Flavobacteriaceae</taxon>
        <taxon>Zeaxanthinibacter</taxon>
    </lineage>
</organism>
<evidence type="ECO:0008006" key="3">
    <source>
        <dbReference type="Google" id="ProtNLM"/>
    </source>
</evidence>
<dbReference type="OrthoDB" id="796548at2"/>
<dbReference type="RefSeq" id="WP_133644284.1">
    <property type="nucleotide sequence ID" value="NZ_SNYI01000002.1"/>
</dbReference>
<name>A0A4R6TKJ6_9FLAO</name>
<keyword evidence="2" id="KW-1185">Reference proteome</keyword>
<proteinExistence type="predicted"/>
<comment type="caution">
    <text evidence="1">The sequence shown here is derived from an EMBL/GenBank/DDBJ whole genome shotgun (WGS) entry which is preliminary data.</text>
</comment>
<sequence length="127" mass="14736">MLKTIDRLWQFIQYAGLSARQFDLSIGASNGYTLRMKKNHASIGSDVIETILRTYPQLNVVWLLTGEGDMLLPEKQPAISSYEQLPGEKQAEIERLIEQKVKERQDEQLQYLLKEVTREIERNQGKK</sequence>
<evidence type="ECO:0000313" key="2">
    <source>
        <dbReference type="Proteomes" id="UP000295468"/>
    </source>
</evidence>
<dbReference type="EMBL" id="SNYI01000002">
    <property type="protein sequence ID" value="TDQ31464.1"/>
    <property type="molecule type" value="Genomic_DNA"/>
</dbReference>
<evidence type="ECO:0000313" key="1">
    <source>
        <dbReference type="EMBL" id="TDQ31464.1"/>
    </source>
</evidence>
<accession>A0A4R6TKJ6</accession>
<reference evidence="1 2" key="1">
    <citation type="submission" date="2019-03" db="EMBL/GenBank/DDBJ databases">
        <title>Genomic Encyclopedia of Archaeal and Bacterial Type Strains, Phase II (KMG-II): from individual species to whole genera.</title>
        <authorList>
            <person name="Goeker M."/>
        </authorList>
    </citation>
    <scope>NUCLEOTIDE SEQUENCE [LARGE SCALE GENOMIC DNA]</scope>
    <source>
        <strain evidence="1 2">DSM 18435</strain>
    </source>
</reference>
<dbReference type="Proteomes" id="UP000295468">
    <property type="component" value="Unassembled WGS sequence"/>
</dbReference>
<dbReference type="AlphaFoldDB" id="A0A4R6TKJ6"/>
<gene>
    <name evidence="1" type="ORF">CLV82_2172</name>
</gene>